<dbReference type="PANTHER" id="PTHR24028:SF234">
    <property type="entry name" value="PROTOCADHERIN GAMMA-A3"/>
    <property type="match status" value="1"/>
</dbReference>
<dbReference type="GO" id="GO:0007156">
    <property type="term" value="P:homophilic cell adhesion via plasma membrane adhesion molecules"/>
    <property type="evidence" value="ECO:0007669"/>
    <property type="project" value="InterPro"/>
</dbReference>
<dbReference type="Gene3D" id="2.60.40.60">
    <property type="entry name" value="Cadherins"/>
    <property type="match status" value="5"/>
</dbReference>
<dbReference type="FunFam" id="2.60.40.60:FF:000248">
    <property type="entry name" value="Protocadherin 10"/>
    <property type="match status" value="1"/>
</dbReference>
<keyword evidence="7" id="KW-1133">Transmembrane helix</keyword>
<dbReference type="GO" id="GO:0005509">
    <property type="term" value="F:calcium ion binding"/>
    <property type="evidence" value="ECO:0007669"/>
    <property type="project" value="UniProtKB-UniRule"/>
</dbReference>
<dbReference type="EMBL" id="VXAN01001764">
    <property type="protein sequence ID" value="NXK70855.1"/>
    <property type="molecule type" value="Genomic_DNA"/>
</dbReference>
<evidence type="ECO:0000313" key="14">
    <source>
        <dbReference type="Proteomes" id="UP000567822"/>
    </source>
</evidence>
<dbReference type="FunFam" id="2.60.40.60:FF:000006">
    <property type="entry name" value="Protocadherin alpha 2"/>
    <property type="match status" value="1"/>
</dbReference>
<organism evidence="13 14">
    <name type="scientific">Sylvietta virens</name>
    <name type="common">Green crombec</name>
    <dbReference type="NCBI Taxonomy" id="208069"/>
    <lineage>
        <taxon>Eukaryota</taxon>
        <taxon>Metazoa</taxon>
        <taxon>Chordata</taxon>
        <taxon>Craniata</taxon>
        <taxon>Vertebrata</taxon>
        <taxon>Euteleostomi</taxon>
        <taxon>Archelosauria</taxon>
        <taxon>Archosauria</taxon>
        <taxon>Dinosauria</taxon>
        <taxon>Saurischia</taxon>
        <taxon>Theropoda</taxon>
        <taxon>Coelurosauria</taxon>
        <taxon>Aves</taxon>
        <taxon>Neognathae</taxon>
        <taxon>Neoaves</taxon>
        <taxon>Telluraves</taxon>
        <taxon>Australaves</taxon>
        <taxon>Passeriformes</taxon>
        <taxon>Sylvioidea</taxon>
        <taxon>Sylviidae</taxon>
        <taxon>Acrocephalinae</taxon>
        <taxon>Sylvietta</taxon>
    </lineage>
</organism>
<dbReference type="CDD" id="cd11304">
    <property type="entry name" value="Cadherin_repeat"/>
    <property type="match status" value="5"/>
</dbReference>
<keyword evidence="3 11" id="KW-0732">Signal</keyword>
<name>A0A7L0LNY9_9SYLV</name>
<evidence type="ECO:0000256" key="4">
    <source>
        <dbReference type="ARBA" id="ARBA00022737"/>
    </source>
</evidence>
<feature type="signal peptide" evidence="11">
    <location>
        <begin position="1"/>
        <end position="18"/>
    </location>
</feature>
<feature type="domain" description="Cadherin" evidence="12">
    <location>
        <begin position="123"/>
        <end position="231"/>
    </location>
</feature>
<dbReference type="PANTHER" id="PTHR24028">
    <property type="entry name" value="CADHERIN-87A"/>
    <property type="match status" value="1"/>
</dbReference>
<dbReference type="InterPro" id="IPR020894">
    <property type="entry name" value="Cadherin_CS"/>
</dbReference>
<evidence type="ECO:0000256" key="11">
    <source>
        <dbReference type="SAM" id="SignalP"/>
    </source>
</evidence>
<evidence type="ECO:0000256" key="1">
    <source>
        <dbReference type="ARBA" id="ARBA00004167"/>
    </source>
</evidence>
<dbReference type="GO" id="GO:0005886">
    <property type="term" value="C:plasma membrane"/>
    <property type="evidence" value="ECO:0007669"/>
    <property type="project" value="InterPro"/>
</dbReference>
<dbReference type="InterPro" id="IPR002126">
    <property type="entry name" value="Cadherin-like_dom"/>
</dbReference>
<dbReference type="PROSITE" id="PS50268">
    <property type="entry name" value="CADHERIN_2"/>
    <property type="match status" value="5"/>
</dbReference>
<feature type="domain" description="Cadherin" evidence="12">
    <location>
        <begin position="344"/>
        <end position="441"/>
    </location>
</feature>
<keyword evidence="5 10" id="KW-0106">Calcium</keyword>
<feature type="non-terminal residue" evidence="13">
    <location>
        <position position="1"/>
    </location>
</feature>
<dbReference type="Pfam" id="PF08266">
    <property type="entry name" value="Cadherin_2"/>
    <property type="match status" value="1"/>
</dbReference>
<evidence type="ECO:0000256" key="9">
    <source>
        <dbReference type="ARBA" id="ARBA00023180"/>
    </source>
</evidence>
<evidence type="ECO:0000256" key="2">
    <source>
        <dbReference type="ARBA" id="ARBA00022692"/>
    </source>
</evidence>
<dbReference type="AlphaFoldDB" id="A0A7L0LNY9"/>
<dbReference type="PROSITE" id="PS00232">
    <property type="entry name" value="CADHERIN_1"/>
    <property type="match status" value="3"/>
</dbReference>
<dbReference type="InterPro" id="IPR015919">
    <property type="entry name" value="Cadherin-like_sf"/>
</dbReference>
<feature type="non-terminal residue" evidence="13">
    <location>
        <position position="549"/>
    </location>
</feature>
<feature type="domain" description="Cadherin" evidence="12">
    <location>
        <begin position="232"/>
        <end position="336"/>
    </location>
</feature>
<evidence type="ECO:0000256" key="10">
    <source>
        <dbReference type="PROSITE-ProRule" id="PRU00043"/>
    </source>
</evidence>
<dbReference type="InterPro" id="IPR013164">
    <property type="entry name" value="Cadherin_N"/>
</dbReference>
<dbReference type="PRINTS" id="PR00205">
    <property type="entry name" value="CADHERIN"/>
</dbReference>
<dbReference type="InterPro" id="IPR050174">
    <property type="entry name" value="Protocadherin/Cadherin-CA"/>
</dbReference>
<evidence type="ECO:0000256" key="6">
    <source>
        <dbReference type="ARBA" id="ARBA00022889"/>
    </source>
</evidence>
<dbReference type="Proteomes" id="UP000567822">
    <property type="component" value="Unassembled WGS sequence"/>
</dbReference>
<evidence type="ECO:0000256" key="3">
    <source>
        <dbReference type="ARBA" id="ARBA00022729"/>
    </source>
</evidence>
<sequence>QRALLWAVLLAAWEAAWGQLRYSVPEEMPKGSFVGDVNKDLELQLPEIRDRGARIVSEGRTQYFALQEKTGHLVTAERIDREQLCRLVEKCVLRCELIVEGEMKVFGIQVEITDINDNAPSFREAEKQLRLSETTAPGSRFPLAEAHDPDLGRNSLQSYELSGDEHFSLAVQAGPGGDQRPELVLAKALDREEAAFHELVLRASDGGDPARTGTARIRVTVGDANDNAPVFSQAEYTVRVAEDMPVGSVLVTVTATDADEGLNGHVKYSFHKISDLVSELFNLDSETGEITVKDDLDFEEISSHELQVQAHDGGGLSDTAKVVITVTDVNDNVPKISVRSALNEISEDAPPGTVVALLHVQDGDSGANGEVRCSIEEDVPFRLEKTFEDYYRVLTAKKMDREQVSEYNVTVRAADGGSPALQSSAVLALRVLDVNDNAPVFAEERYSARLAENNAAGALVLTVRATDADWGQNARVRYRLWEGRVRGAPLSSYFVVDAEKGIITLQEALDFEDTRGYVLLVEARDGGGLVAHCKVEVEVLDVNDNAPEV</sequence>
<feature type="domain" description="Cadherin" evidence="12">
    <location>
        <begin position="442"/>
        <end position="549"/>
    </location>
</feature>
<keyword evidence="8" id="KW-0472">Membrane</keyword>
<keyword evidence="2" id="KW-0812">Transmembrane</keyword>
<evidence type="ECO:0000256" key="5">
    <source>
        <dbReference type="ARBA" id="ARBA00022837"/>
    </source>
</evidence>
<dbReference type="SMART" id="SM00112">
    <property type="entry name" value="CA"/>
    <property type="match status" value="5"/>
</dbReference>
<dbReference type="Pfam" id="PF00028">
    <property type="entry name" value="Cadherin"/>
    <property type="match status" value="4"/>
</dbReference>
<dbReference type="FunFam" id="2.60.40.60:FF:000002">
    <property type="entry name" value="Protocadherin alpha 2"/>
    <property type="match status" value="2"/>
</dbReference>
<comment type="caution">
    <text evidence="13">The sequence shown here is derived from an EMBL/GenBank/DDBJ whole genome shotgun (WGS) entry which is preliminary data.</text>
</comment>
<accession>A0A7L0LNY9</accession>
<dbReference type="SUPFAM" id="SSF49313">
    <property type="entry name" value="Cadherin-like"/>
    <property type="match status" value="5"/>
</dbReference>
<feature type="domain" description="Cadherin" evidence="12">
    <location>
        <begin position="63"/>
        <end position="122"/>
    </location>
</feature>
<keyword evidence="14" id="KW-1185">Reference proteome</keyword>
<feature type="chain" id="PRO_5029653427" evidence="11">
    <location>
        <begin position="19"/>
        <end position="549"/>
    </location>
</feature>
<evidence type="ECO:0000259" key="12">
    <source>
        <dbReference type="PROSITE" id="PS50268"/>
    </source>
</evidence>
<keyword evidence="6" id="KW-0130">Cell adhesion</keyword>
<keyword evidence="9" id="KW-0325">Glycoprotein</keyword>
<protein>
    <submittedName>
        <fullName evidence="13">PCDGA protein</fullName>
    </submittedName>
</protein>
<evidence type="ECO:0000256" key="7">
    <source>
        <dbReference type="ARBA" id="ARBA00022989"/>
    </source>
</evidence>
<gene>
    <name evidence="13" type="primary">Pcdhga10_1</name>
    <name evidence="13" type="ORF">SYLVIR_R11695</name>
</gene>
<evidence type="ECO:0000313" key="13">
    <source>
        <dbReference type="EMBL" id="NXK70855.1"/>
    </source>
</evidence>
<reference evidence="13 14" key="1">
    <citation type="submission" date="2019-09" db="EMBL/GenBank/DDBJ databases">
        <title>Bird 10,000 Genomes (B10K) Project - Family phase.</title>
        <authorList>
            <person name="Zhang G."/>
        </authorList>
    </citation>
    <scope>NUCLEOTIDE SEQUENCE [LARGE SCALE GENOMIC DNA]</scope>
    <source>
        <strain evidence="13">B10K-DU-009-59</strain>
        <tissue evidence="13">Muscle</tissue>
    </source>
</reference>
<evidence type="ECO:0000256" key="8">
    <source>
        <dbReference type="ARBA" id="ARBA00023136"/>
    </source>
</evidence>
<proteinExistence type="predicted"/>
<keyword evidence="4" id="KW-0677">Repeat</keyword>
<dbReference type="FunFam" id="2.60.40.60:FF:000018">
    <property type="entry name" value="Protocadherin gamma c3"/>
    <property type="match status" value="1"/>
</dbReference>
<comment type="subcellular location">
    <subcellularLocation>
        <location evidence="1">Membrane</location>
        <topology evidence="1">Single-pass membrane protein</topology>
    </subcellularLocation>
</comment>